<dbReference type="InterPro" id="IPR004881">
    <property type="entry name" value="Ribosome_biogen_GTPase_RsgA"/>
</dbReference>
<feature type="domain" description="EngC GTPase" evidence="11">
    <location>
        <begin position="108"/>
        <end position="257"/>
    </location>
</feature>
<keyword evidence="6 10" id="KW-0378">Hydrolase</keyword>
<dbReference type="SUPFAM" id="SSF52540">
    <property type="entry name" value="P-loop containing nucleoside triphosphate hydrolases"/>
    <property type="match status" value="1"/>
</dbReference>
<reference evidence="13 14" key="1">
    <citation type="submission" date="2019-02" db="EMBL/GenBank/DDBJ databases">
        <authorList>
            <person name="Fomenkov A."/>
            <person name="Dubinina G."/>
            <person name="Grabovich M."/>
            <person name="Vincze T."/>
            <person name="Roberts R.J."/>
        </authorList>
    </citation>
    <scope>NUCLEOTIDE SEQUENCE [LARGE SCALE GENOMIC DNA]</scope>
    <source>
        <strain evidence="13 14">P</strain>
    </source>
</reference>
<feature type="binding site" evidence="10">
    <location>
        <position position="289"/>
    </location>
    <ligand>
        <name>Zn(2+)</name>
        <dbReference type="ChEBI" id="CHEBI:29105"/>
    </ligand>
</feature>
<accession>A0A5C1Q650</accession>
<feature type="domain" description="CP-type G" evidence="12">
    <location>
        <begin position="99"/>
        <end position="259"/>
    </location>
</feature>
<keyword evidence="1 10" id="KW-0963">Cytoplasm</keyword>
<dbReference type="GO" id="GO:0005737">
    <property type="term" value="C:cytoplasm"/>
    <property type="evidence" value="ECO:0007669"/>
    <property type="project" value="UniProtKB-SubCell"/>
</dbReference>
<gene>
    <name evidence="10 13" type="primary">rsgA</name>
    <name evidence="13" type="ORF">EW093_02115</name>
</gene>
<comment type="similarity">
    <text evidence="10">Belongs to the TRAFAC class YlqF/YawG GTPase family. RsgA subfamily.</text>
</comment>
<evidence type="ECO:0000313" key="13">
    <source>
        <dbReference type="EMBL" id="QEN03543.1"/>
    </source>
</evidence>
<feature type="binding site" evidence="10">
    <location>
        <position position="282"/>
    </location>
    <ligand>
        <name>Zn(2+)</name>
        <dbReference type="ChEBI" id="CHEBI:29105"/>
    </ligand>
</feature>
<dbReference type="GO" id="GO:0005525">
    <property type="term" value="F:GTP binding"/>
    <property type="evidence" value="ECO:0007669"/>
    <property type="project" value="UniProtKB-UniRule"/>
</dbReference>
<dbReference type="Gene3D" id="1.10.40.50">
    <property type="entry name" value="Probable gtpase engc, domain 3"/>
    <property type="match status" value="1"/>
</dbReference>
<dbReference type="GO" id="GO:0042274">
    <property type="term" value="P:ribosomal small subunit biogenesis"/>
    <property type="evidence" value="ECO:0007669"/>
    <property type="project" value="UniProtKB-UniRule"/>
</dbReference>
<keyword evidence="8 10" id="KW-0694">RNA-binding</keyword>
<dbReference type="InterPro" id="IPR027417">
    <property type="entry name" value="P-loop_NTPase"/>
</dbReference>
<dbReference type="GO" id="GO:0003924">
    <property type="term" value="F:GTPase activity"/>
    <property type="evidence" value="ECO:0007669"/>
    <property type="project" value="UniProtKB-UniRule"/>
</dbReference>
<dbReference type="NCBIfam" id="TIGR00157">
    <property type="entry name" value="ribosome small subunit-dependent GTPase A"/>
    <property type="match status" value="1"/>
</dbReference>
<evidence type="ECO:0000256" key="1">
    <source>
        <dbReference type="ARBA" id="ARBA00022490"/>
    </source>
</evidence>
<evidence type="ECO:0000256" key="5">
    <source>
        <dbReference type="ARBA" id="ARBA00022741"/>
    </source>
</evidence>
<name>A0A5C1Q650_9SPIO</name>
<comment type="caution">
    <text evidence="10">Lacks conserved residue(s) required for the propagation of feature annotation.</text>
</comment>
<evidence type="ECO:0000256" key="8">
    <source>
        <dbReference type="ARBA" id="ARBA00022884"/>
    </source>
</evidence>
<dbReference type="Proteomes" id="UP000323824">
    <property type="component" value="Chromosome"/>
</dbReference>
<dbReference type="GO" id="GO:0019843">
    <property type="term" value="F:rRNA binding"/>
    <property type="evidence" value="ECO:0007669"/>
    <property type="project" value="UniProtKB-KW"/>
</dbReference>
<dbReference type="PANTHER" id="PTHR32120">
    <property type="entry name" value="SMALL RIBOSOMAL SUBUNIT BIOGENESIS GTPASE RSGA"/>
    <property type="match status" value="1"/>
</dbReference>
<dbReference type="PANTHER" id="PTHR32120:SF10">
    <property type="entry name" value="SMALL RIBOSOMAL SUBUNIT BIOGENESIS GTPASE RSGA"/>
    <property type="match status" value="1"/>
</dbReference>
<evidence type="ECO:0000256" key="2">
    <source>
        <dbReference type="ARBA" id="ARBA00022517"/>
    </source>
</evidence>
<evidence type="ECO:0000256" key="10">
    <source>
        <dbReference type="HAMAP-Rule" id="MF_01820"/>
    </source>
</evidence>
<keyword evidence="4 10" id="KW-0699">rRNA-binding</keyword>
<protein>
    <recommendedName>
        <fullName evidence="10">Small ribosomal subunit biogenesis GTPase RsgA</fullName>
        <ecNumber evidence="10">3.6.1.-</ecNumber>
    </recommendedName>
</protein>
<keyword evidence="14" id="KW-1185">Reference proteome</keyword>
<dbReference type="GO" id="GO:0046872">
    <property type="term" value="F:metal ion binding"/>
    <property type="evidence" value="ECO:0007669"/>
    <property type="project" value="UniProtKB-KW"/>
</dbReference>
<feature type="binding site" evidence="10">
    <location>
        <position position="287"/>
    </location>
    <ligand>
        <name>Zn(2+)</name>
        <dbReference type="ChEBI" id="CHEBI:29105"/>
    </ligand>
</feature>
<dbReference type="InterPro" id="IPR030378">
    <property type="entry name" value="G_CP_dom"/>
</dbReference>
<sequence>MNLEKWGLTSYFKDKTLNLVAQGLNIGRIVKESRHLYEIETEQGRFPGKISGHFQYSAINRADYPTIGDWVAVKIDKNMAVIEKLVDRTTAFSRKRAGNETQEQIIAANLDYIFLVFALDGGRNYSEGAVERFLTRAWDSGATPIIVLNKTDLCESCDEYLYKTELIAAGTAVILTSTIDGSGISELRELLKPGKTVGFTGFSGVGKSALINTLCGQSVMATGAIRESDKKGKHTTTHKELILLDNGSILIDSPGLKELQLWGDERTLDSTFNDIIDLSRECKFSNCTHNGEPGCVIKELLDSGELNLDRYNRYLKMKKELNFLERKTSIKAKLDEKKKWKDISKFAKSLKK</sequence>
<reference evidence="13 14" key="2">
    <citation type="submission" date="2019-09" db="EMBL/GenBank/DDBJ databases">
        <title>Complete Genome Sequence and Methylome Analysis of free living Spirochaetas.</title>
        <authorList>
            <person name="Leshcheva N."/>
            <person name="Mikheeva N."/>
        </authorList>
    </citation>
    <scope>NUCLEOTIDE SEQUENCE [LARGE SCALE GENOMIC DNA]</scope>
    <source>
        <strain evidence="13 14">P</strain>
    </source>
</reference>
<dbReference type="KEGG" id="sper:EW093_02115"/>
<keyword evidence="9 10" id="KW-0342">GTP-binding</keyword>
<evidence type="ECO:0000259" key="11">
    <source>
        <dbReference type="PROSITE" id="PS50936"/>
    </source>
</evidence>
<evidence type="ECO:0000256" key="4">
    <source>
        <dbReference type="ARBA" id="ARBA00022730"/>
    </source>
</evidence>
<evidence type="ECO:0000256" key="7">
    <source>
        <dbReference type="ARBA" id="ARBA00022833"/>
    </source>
</evidence>
<evidence type="ECO:0000259" key="12">
    <source>
        <dbReference type="PROSITE" id="PS51721"/>
    </source>
</evidence>
<dbReference type="OrthoDB" id="9809485at2"/>
<proteinExistence type="inferred from homology"/>
<dbReference type="HAMAP" id="MF_01820">
    <property type="entry name" value="GTPase_RsgA"/>
    <property type="match status" value="1"/>
</dbReference>
<dbReference type="CDD" id="cd01854">
    <property type="entry name" value="YjeQ_EngC"/>
    <property type="match status" value="1"/>
</dbReference>
<evidence type="ECO:0000256" key="9">
    <source>
        <dbReference type="ARBA" id="ARBA00023134"/>
    </source>
</evidence>
<dbReference type="Pfam" id="PF03193">
    <property type="entry name" value="RsgA_GTPase"/>
    <property type="match status" value="1"/>
</dbReference>
<feature type="binding site" evidence="10">
    <location>
        <begin position="149"/>
        <end position="152"/>
    </location>
    <ligand>
        <name>GTP</name>
        <dbReference type="ChEBI" id="CHEBI:37565"/>
    </ligand>
</feature>
<comment type="function">
    <text evidence="10">One of several proteins that assist in the late maturation steps of the functional core of the 30S ribosomal subunit. Helps release RbfA from mature subunits. May play a role in the assembly of ribosomal proteins into the subunit. Circularly permuted GTPase that catalyzes slow GTP hydrolysis, GTPase activity is stimulated by the 30S ribosomal subunit.</text>
</comment>
<dbReference type="EMBL" id="CP035807">
    <property type="protein sequence ID" value="QEN03543.1"/>
    <property type="molecule type" value="Genomic_DNA"/>
</dbReference>
<comment type="cofactor">
    <cofactor evidence="10">
        <name>Zn(2+)</name>
        <dbReference type="ChEBI" id="CHEBI:29105"/>
    </cofactor>
    <text evidence="10">Binds 1 zinc ion per subunit.</text>
</comment>
<organism evidence="13 14">
    <name type="scientific">Thiospirochaeta perfilievii</name>
    <dbReference type="NCBI Taxonomy" id="252967"/>
    <lineage>
        <taxon>Bacteria</taxon>
        <taxon>Pseudomonadati</taxon>
        <taxon>Spirochaetota</taxon>
        <taxon>Spirochaetia</taxon>
        <taxon>Spirochaetales</taxon>
        <taxon>Spirochaetaceae</taxon>
        <taxon>Thiospirochaeta</taxon>
    </lineage>
</organism>
<evidence type="ECO:0000313" key="14">
    <source>
        <dbReference type="Proteomes" id="UP000323824"/>
    </source>
</evidence>
<evidence type="ECO:0000256" key="3">
    <source>
        <dbReference type="ARBA" id="ARBA00022723"/>
    </source>
</evidence>
<dbReference type="RefSeq" id="WP_149566801.1">
    <property type="nucleotide sequence ID" value="NZ_CP035807.1"/>
</dbReference>
<comment type="subunit">
    <text evidence="10">Monomer. Associates with 30S ribosomal subunit, binds 16S rRNA.</text>
</comment>
<keyword evidence="3 10" id="KW-0479">Metal-binding</keyword>
<dbReference type="PROSITE" id="PS51721">
    <property type="entry name" value="G_CP"/>
    <property type="match status" value="1"/>
</dbReference>
<keyword evidence="7 10" id="KW-0862">Zinc</keyword>
<dbReference type="PROSITE" id="PS50936">
    <property type="entry name" value="ENGC_GTPASE"/>
    <property type="match status" value="1"/>
</dbReference>
<feature type="binding site" evidence="10">
    <location>
        <position position="295"/>
    </location>
    <ligand>
        <name>Zn(2+)</name>
        <dbReference type="ChEBI" id="CHEBI:29105"/>
    </ligand>
</feature>
<dbReference type="InterPro" id="IPR010914">
    <property type="entry name" value="RsgA_GTPase_dom"/>
</dbReference>
<keyword evidence="5 10" id="KW-0547">Nucleotide-binding</keyword>
<evidence type="ECO:0000256" key="6">
    <source>
        <dbReference type="ARBA" id="ARBA00022801"/>
    </source>
</evidence>
<dbReference type="AlphaFoldDB" id="A0A5C1Q650"/>
<keyword evidence="2 10" id="KW-0690">Ribosome biogenesis</keyword>
<dbReference type="Gene3D" id="3.40.50.300">
    <property type="entry name" value="P-loop containing nucleotide triphosphate hydrolases"/>
    <property type="match status" value="1"/>
</dbReference>
<comment type="subcellular location">
    <subcellularLocation>
        <location evidence="10">Cytoplasm</location>
    </subcellularLocation>
</comment>
<dbReference type="EC" id="3.6.1.-" evidence="10"/>